<sequence>MNVKQTKKIEDSKITDSKQSKLDTRNRRKSSTQIPISSTKKAVVDISQKKQASPNVSSKPLSSPKLQNAASPPVSGQRAVAKTMKSERNANINSVSSSKKSPDLKAKQAGDSISQKNSAAQRTTGNRQNPSSLNKKSNAKVALKPNPSGNTAKANISSSSTADSIQKPVTVNFLNADELIPRNVGDYTLKSVIGEGASCVVKLATKQGSKMKYACKVIDKVRFENEPSMTAEQFENEIRIMQQLHHPNVVQLCDVMKDERYFYIFIEYCPRCLFEEILEEKKINELKSANWFKQILEALSYLHSLNIVHRDLKPENILLDEYDNIKLSDFGLSRYVGPDCLASTPCGSPSYASPEVLSNNPYNAKLSDCWSCGVILYLMVVGQLPWSSRNHSKMFDQISSGSQVVVPDTVSYHTRLMIEGLLQFNPEERLTVEKALKHPFLMQADGGDAYYETEMVSIRKIDKFFTTDEDLINEVNDDRELKDAKRQAQTNKGINMFCLSQRDQLNMEKMQKLFAKKIKRIRFRRRKRCNSDDFQK</sequence>
<dbReference type="Proteomes" id="UP001470230">
    <property type="component" value="Unassembled WGS sequence"/>
</dbReference>
<reference evidence="8 9" key="1">
    <citation type="submission" date="2024-04" db="EMBL/GenBank/DDBJ databases">
        <title>Tritrichomonas musculus Genome.</title>
        <authorList>
            <person name="Alves-Ferreira E."/>
            <person name="Grigg M."/>
            <person name="Lorenzi H."/>
            <person name="Galac M."/>
        </authorList>
    </citation>
    <scope>NUCLEOTIDE SEQUENCE [LARGE SCALE GENOMIC DNA]</scope>
    <source>
        <strain evidence="8 9">EAF2021</strain>
    </source>
</reference>
<dbReference type="InterPro" id="IPR008271">
    <property type="entry name" value="Ser/Thr_kinase_AS"/>
</dbReference>
<dbReference type="Pfam" id="PF00069">
    <property type="entry name" value="Pkinase"/>
    <property type="match status" value="1"/>
</dbReference>
<evidence type="ECO:0000256" key="4">
    <source>
        <dbReference type="ARBA" id="ARBA00022777"/>
    </source>
</evidence>
<evidence type="ECO:0000256" key="1">
    <source>
        <dbReference type="ARBA" id="ARBA00022527"/>
    </source>
</evidence>
<dbReference type="InterPro" id="IPR030616">
    <property type="entry name" value="Aur-like"/>
</dbReference>
<dbReference type="InterPro" id="IPR000719">
    <property type="entry name" value="Prot_kinase_dom"/>
</dbReference>
<dbReference type="EMBL" id="JAPFFF010000037">
    <property type="protein sequence ID" value="KAK8842556.1"/>
    <property type="molecule type" value="Genomic_DNA"/>
</dbReference>
<evidence type="ECO:0000313" key="9">
    <source>
        <dbReference type="Proteomes" id="UP001470230"/>
    </source>
</evidence>
<protein>
    <recommendedName>
        <fullName evidence="7">Protein kinase domain-containing protein</fullName>
    </recommendedName>
</protein>
<keyword evidence="1" id="KW-0723">Serine/threonine-protein kinase</keyword>
<proteinExistence type="predicted"/>
<dbReference type="Gene3D" id="1.10.510.10">
    <property type="entry name" value="Transferase(Phosphotransferase) domain 1"/>
    <property type="match status" value="1"/>
</dbReference>
<evidence type="ECO:0000256" key="5">
    <source>
        <dbReference type="ARBA" id="ARBA00022840"/>
    </source>
</evidence>
<comment type="caution">
    <text evidence="8">The sequence shown here is derived from an EMBL/GenBank/DDBJ whole genome shotgun (WGS) entry which is preliminary data.</text>
</comment>
<evidence type="ECO:0000256" key="3">
    <source>
        <dbReference type="ARBA" id="ARBA00022741"/>
    </source>
</evidence>
<dbReference type="PROSITE" id="PS50011">
    <property type="entry name" value="PROTEIN_KINASE_DOM"/>
    <property type="match status" value="1"/>
</dbReference>
<feature type="compositionally biased region" description="Basic and acidic residues" evidence="6">
    <location>
        <begin position="7"/>
        <end position="25"/>
    </location>
</feature>
<keyword evidence="3" id="KW-0547">Nucleotide-binding</keyword>
<feature type="region of interest" description="Disordered" evidence="6">
    <location>
        <begin position="1"/>
        <end position="161"/>
    </location>
</feature>
<evidence type="ECO:0000256" key="6">
    <source>
        <dbReference type="SAM" id="MobiDB-lite"/>
    </source>
</evidence>
<dbReference type="PROSITE" id="PS00108">
    <property type="entry name" value="PROTEIN_KINASE_ST"/>
    <property type="match status" value="1"/>
</dbReference>
<dbReference type="CDD" id="cd14003">
    <property type="entry name" value="STKc_AMPK-like"/>
    <property type="match status" value="1"/>
</dbReference>
<feature type="compositionally biased region" description="Polar residues" evidence="6">
    <location>
        <begin position="147"/>
        <end position="161"/>
    </location>
</feature>
<accession>A0ABR2H9J9</accession>
<keyword evidence="2" id="KW-0808">Transferase</keyword>
<name>A0ABR2H9J9_9EUKA</name>
<keyword evidence="5" id="KW-0067">ATP-binding</keyword>
<evidence type="ECO:0000259" key="7">
    <source>
        <dbReference type="PROSITE" id="PS50011"/>
    </source>
</evidence>
<dbReference type="PANTHER" id="PTHR24350">
    <property type="entry name" value="SERINE/THREONINE-PROTEIN KINASE IAL-RELATED"/>
    <property type="match status" value="1"/>
</dbReference>
<dbReference type="SMART" id="SM00220">
    <property type="entry name" value="S_TKc"/>
    <property type="match status" value="1"/>
</dbReference>
<feature type="compositionally biased region" description="Polar residues" evidence="6">
    <location>
        <begin position="89"/>
        <end position="99"/>
    </location>
</feature>
<feature type="compositionally biased region" description="Polar residues" evidence="6">
    <location>
        <begin position="31"/>
        <end position="40"/>
    </location>
</feature>
<feature type="compositionally biased region" description="Polar residues" evidence="6">
    <location>
        <begin position="111"/>
        <end position="136"/>
    </location>
</feature>
<feature type="domain" description="Protein kinase" evidence="7">
    <location>
        <begin position="187"/>
        <end position="441"/>
    </location>
</feature>
<organism evidence="8 9">
    <name type="scientific">Tritrichomonas musculus</name>
    <dbReference type="NCBI Taxonomy" id="1915356"/>
    <lineage>
        <taxon>Eukaryota</taxon>
        <taxon>Metamonada</taxon>
        <taxon>Parabasalia</taxon>
        <taxon>Tritrichomonadida</taxon>
        <taxon>Tritrichomonadidae</taxon>
        <taxon>Tritrichomonas</taxon>
    </lineage>
</organism>
<dbReference type="InterPro" id="IPR011009">
    <property type="entry name" value="Kinase-like_dom_sf"/>
</dbReference>
<keyword evidence="4" id="KW-0418">Kinase</keyword>
<dbReference type="SUPFAM" id="SSF56112">
    <property type="entry name" value="Protein kinase-like (PK-like)"/>
    <property type="match status" value="1"/>
</dbReference>
<gene>
    <name evidence="8" type="ORF">M9Y10_025413</name>
</gene>
<feature type="compositionally biased region" description="Polar residues" evidence="6">
    <location>
        <begin position="49"/>
        <end position="70"/>
    </location>
</feature>
<keyword evidence="9" id="KW-1185">Reference proteome</keyword>
<evidence type="ECO:0000256" key="2">
    <source>
        <dbReference type="ARBA" id="ARBA00022679"/>
    </source>
</evidence>
<evidence type="ECO:0000313" key="8">
    <source>
        <dbReference type="EMBL" id="KAK8842556.1"/>
    </source>
</evidence>